<dbReference type="OrthoDB" id="10259133at2759"/>
<dbReference type="CDD" id="cd09253">
    <property type="entry name" value="AP-4_Mu4_Cterm"/>
    <property type="match status" value="1"/>
</dbReference>
<dbReference type="InterPro" id="IPR036168">
    <property type="entry name" value="AP2_Mu_C_sf"/>
</dbReference>
<dbReference type="Proteomes" id="UP001142489">
    <property type="component" value="Unassembled WGS sequence"/>
</dbReference>
<name>A0A9Q1B3K8_9SAUR</name>
<evidence type="ECO:0000259" key="9">
    <source>
        <dbReference type="PROSITE" id="PS51072"/>
    </source>
</evidence>
<dbReference type="InterPro" id="IPR001392">
    <property type="entry name" value="Clathrin_mu"/>
</dbReference>
<dbReference type="InterPro" id="IPR011012">
    <property type="entry name" value="Longin-like_dom_sf"/>
</dbReference>
<keyword evidence="3 7" id="KW-0813">Transport</keyword>
<comment type="subcellular location">
    <subcellularLocation>
        <location evidence="1">Membrane</location>
        <location evidence="1">Coated pit</location>
        <topology evidence="1">Peripheral membrane protein</topology>
        <orientation evidence="1">Cytoplasmic side</orientation>
    </subcellularLocation>
</comment>
<dbReference type="GO" id="GO:0016192">
    <property type="term" value="P:vesicle-mediated transport"/>
    <property type="evidence" value="ECO:0007669"/>
    <property type="project" value="InterPro"/>
</dbReference>
<comment type="similarity">
    <text evidence="2 7">Belongs to the adaptor complexes medium subunit family.</text>
</comment>
<protein>
    <recommendedName>
        <fullName evidence="9">MHD domain-containing protein</fullName>
    </recommendedName>
</protein>
<sequence>MPQVPLFLPLPFWCSSLTWCPWSVRGDGGPDLVDTFCRRIAMLPAGQAPVFMQARPGLHFAHVRQAGLYFVATVLPSTSPFIAVEFLNRLVTLLKDYCGTLNEKTVSLNFALIYEVLDELLDYGYIQTTAPEVLRNFIQVEPVLSQHFSLLDLNTVGLFGADTQQSKIAPSSAAARPALSLRGEQVSQPEIFLDVVERLVVTIAANGTPMKTDIQGELRLKSFFAGCSEMRIGLTEEFCVGKTELRGYGTAVRVDECSFHSSVKLDEFERSRILRVTPSQGELTVMQYQVADDIPGALPFHLFPTITREPSGRIQVYLKLRCDLSPKSHAVNVHVHLPVPKATVSFSQELSSPEQTATLQATTKSVEWVVPRIQGGSQLSALFKLEVPGLSRAGLRELGPANLTFELPAYTCSGLQVRFLRFAVPQPSLPHRWVRYVTHSDAYVIRLRAG</sequence>
<dbReference type="InterPro" id="IPR050431">
    <property type="entry name" value="Adaptor_comp_med_subunit"/>
</dbReference>
<dbReference type="AlphaFoldDB" id="A0A9Q1B3K8"/>
<accession>A0A9Q1B3K8</accession>
<evidence type="ECO:0000256" key="5">
    <source>
        <dbReference type="ARBA" id="ARBA00023136"/>
    </source>
</evidence>
<dbReference type="InterPro" id="IPR028565">
    <property type="entry name" value="MHD"/>
</dbReference>
<reference evidence="10" key="1">
    <citation type="journal article" date="2023" name="DNA Res.">
        <title>Chromosome-level genome assembly of Phrynocephalus forsythii using third-generation DNA sequencing and Hi-C analysis.</title>
        <authorList>
            <person name="Qi Y."/>
            <person name="Zhao W."/>
            <person name="Zhao Y."/>
            <person name="Niu C."/>
            <person name="Cao S."/>
            <person name="Zhang Y."/>
        </authorList>
    </citation>
    <scope>NUCLEOTIDE SEQUENCE</scope>
    <source>
        <tissue evidence="10">Muscle</tissue>
    </source>
</reference>
<feature type="chain" id="PRO_5040111070" description="MHD domain-containing protein" evidence="8">
    <location>
        <begin position="27"/>
        <end position="450"/>
    </location>
</feature>
<dbReference type="PROSITE" id="PS51072">
    <property type="entry name" value="MHD"/>
    <property type="match status" value="1"/>
</dbReference>
<dbReference type="PIRSF" id="PIRSF005992">
    <property type="entry name" value="Clathrin_mu"/>
    <property type="match status" value="1"/>
</dbReference>
<evidence type="ECO:0000256" key="1">
    <source>
        <dbReference type="ARBA" id="ARBA00004277"/>
    </source>
</evidence>
<keyword evidence="8" id="KW-0732">Signal</keyword>
<dbReference type="Gene3D" id="2.60.40.1170">
    <property type="entry name" value="Mu homology domain, subdomain B"/>
    <property type="match status" value="2"/>
</dbReference>
<dbReference type="InterPro" id="IPR022775">
    <property type="entry name" value="AP_mu_sigma_su"/>
</dbReference>
<keyword evidence="5" id="KW-0472">Membrane</keyword>
<proteinExistence type="inferred from homology"/>
<dbReference type="EMBL" id="JAPFRF010000005">
    <property type="protein sequence ID" value="KAJ7332325.1"/>
    <property type="molecule type" value="Genomic_DNA"/>
</dbReference>
<dbReference type="Pfam" id="PF00928">
    <property type="entry name" value="Adap_comp_sub"/>
    <property type="match status" value="1"/>
</dbReference>
<dbReference type="PRINTS" id="PR00314">
    <property type="entry name" value="CLATHRINADPT"/>
</dbReference>
<evidence type="ECO:0000256" key="7">
    <source>
        <dbReference type="PIRNR" id="PIRNR005992"/>
    </source>
</evidence>
<feature type="signal peptide" evidence="8">
    <location>
        <begin position="1"/>
        <end position="26"/>
    </location>
</feature>
<organism evidence="10 11">
    <name type="scientific">Phrynocephalus forsythii</name>
    <dbReference type="NCBI Taxonomy" id="171643"/>
    <lineage>
        <taxon>Eukaryota</taxon>
        <taxon>Metazoa</taxon>
        <taxon>Chordata</taxon>
        <taxon>Craniata</taxon>
        <taxon>Vertebrata</taxon>
        <taxon>Euteleostomi</taxon>
        <taxon>Lepidosauria</taxon>
        <taxon>Squamata</taxon>
        <taxon>Bifurcata</taxon>
        <taxon>Unidentata</taxon>
        <taxon>Episquamata</taxon>
        <taxon>Toxicofera</taxon>
        <taxon>Iguania</taxon>
        <taxon>Acrodonta</taxon>
        <taxon>Agamidae</taxon>
        <taxon>Agaminae</taxon>
        <taxon>Phrynocephalus</taxon>
    </lineage>
</organism>
<evidence type="ECO:0000313" key="10">
    <source>
        <dbReference type="EMBL" id="KAJ7332325.1"/>
    </source>
</evidence>
<evidence type="ECO:0000256" key="2">
    <source>
        <dbReference type="ARBA" id="ARBA00005324"/>
    </source>
</evidence>
<dbReference type="GO" id="GO:0030131">
    <property type="term" value="C:clathrin adaptor complex"/>
    <property type="evidence" value="ECO:0007669"/>
    <property type="project" value="UniProtKB-UniRule"/>
</dbReference>
<evidence type="ECO:0000256" key="3">
    <source>
        <dbReference type="ARBA" id="ARBA00022448"/>
    </source>
</evidence>
<dbReference type="PANTHER" id="PTHR10529">
    <property type="entry name" value="AP COMPLEX SUBUNIT MU"/>
    <property type="match status" value="1"/>
</dbReference>
<keyword evidence="4 7" id="KW-0653">Protein transport</keyword>
<dbReference type="SUPFAM" id="SSF49447">
    <property type="entry name" value="Second domain of Mu2 adaptin subunit (ap50) of ap2 adaptor"/>
    <property type="match status" value="1"/>
</dbReference>
<keyword evidence="6" id="KW-0168">Coated pit</keyword>
<dbReference type="GO" id="GO:0006886">
    <property type="term" value="P:intracellular protein transport"/>
    <property type="evidence" value="ECO:0007669"/>
    <property type="project" value="UniProtKB-UniRule"/>
</dbReference>
<evidence type="ECO:0000313" key="11">
    <source>
        <dbReference type="Proteomes" id="UP001142489"/>
    </source>
</evidence>
<evidence type="ECO:0000256" key="6">
    <source>
        <dbReference type="ARBA" id="ARBA00023176"/>
    </source>
</evidence>
<comment type="caution">
    <text evidence="10">The sequence shown here is derived from an EMBL/GenBank/DDBJ whole genome shotgun (WGS) entry which is preliminary data.</text>
</comment>
<feature type="domain" description="MHD" evidence="9">
    <location>
        <begin position="188"/>
        <end position="446"/>
    </location>
</feature>
<dbReference type="GO" id="GO:0005905">
    <property type="term" value="C:clathrin-coated pit"/>
    <property type="evidence" value="ECO:0007669"/>
    <property type="project" value="UniProtKB-KW"/>
</dbReference>
<dbReference type="Pfam" id="PF01217">
    <property type="entry name" value="Clat_adaptor_s"/>
    <property type="match status" value="1"/>
</dbReference>
<evidence type="ECO:0000256" key="4">
    <source>
        <dbReference type="ARBA" id="ARBA00022927"/>
    </source>
</evidence>
<dbReference type="SUPFAM" id="SSF64356">
    <property type="entry name" value="SNARE-like"/>
    <property type="match status" value="1"/>
</dbReference>
<dbReference type="Gene3D" id="3.30.450.60">
    <property type="match status" value="1"/>
</dbReference>
<dbReference type="FunFam" id="3.30.450.60:FF:000002">
    <property type="entry name" value="AP-2 complex subunit mu, putative"/>
    <property type="match status" value="1"/>
</dbReference>
<keyword evidence="11" id="KW-1185">Reference proteome</keyword>
<gene>
    <name evidence="10" type="ORF">JRQ81_014505</name>
</gene>
<evidence type="ECO:0000256" key="8">
    <source>
        <dbReference type="SAM" id="SignalP"/>
    </source>
</evidence>